<dbReference type="CDD" id="cd02440">
    <property type="entry name" value="AdoMet_MTases"/>
    <property type="match status" value="1"/>
</dbReference>
<dbReference type="GO" id="GO:0008168">
    <property type="term" value="F:methyltransferase activity"/>
    <property type="evidence" value="ECO:0007669"/>
    <property type="project" value="UniProtKB-KW"/>
</dbReference>
<reference evidence="2 3" key="1">
    <citation type="submission" date="2023-09" db="EMBL/GenBank/DDBJ databases">
        <authorList>
            <person name="Rey-Velasco X."/>
        </authorList>
    </citation>
    <scope>NUCLEOTIDE SEQUENCE [LARGE SCALE GENOMIC DNA]</scope>
    <source>
        <strain evidence="2 3">F394</strain>
    </source>
</reference>
<dbReference type="SUPFAM" id="SSF53335">
    <property type="entry name" value="S-adenosyl-L-methionine-dependent methyltransferases"/>
    <property type="match status" value="1"/>
</dbReference>
<keyword evidence="3" id="KW-1185">Reference proteome</keyword>
<evidence type="ECO:0000259" key="1">
    <source>
        <dbReference type="Pfam" id="PF13649"/>
    </source>
</evidence>
<keyword evidence="2" id="KW-0808">Transferase</keyword>
<dbReference type="InterPro" id="IPR029063">
    <property type="entry name" value="SAM-dependent_MTases_sf"/>
</dbReference>
<proteinExistence type="predicted"/>
<dbReference type="Gene3D" id="2.20.25.110">
    <property type="entry name" value="S-adenosyl-L-methionine-dependent methyltransferases"/>
    <property type="match status" value="1"/>
</dbReference>
<gene>
    <name evidence="2" type="ORF">RM540_03930</name>
</gene>
<comment type="caution">
    <text evidence="2">The sequence shown here is derived from an EMBL/GenBank/DDBJ whole genome shotgun (WGS) entry which is preliminary data.</text>
</comment>
<dbReference type="Proteomes" id="UP001267426">
    <property type="component" value="Unassembled WGS sequence"/>
</dbReference>
<dbReference type="RefSeq" id="WP_311662224.1">
    <property type="nucleotide sequence ID" value="NZ_JAVRHT010000005.1"/>
</dbReference>
<dbReference type="EMBL" id="JAVRHT010000005">
    <property type="protein sequence ID" value="MDT0630888.1"/>
    <property type="molecule type" value="Genomic_DNA"/>
</dbReference>
<dbReference type="EC" id="2.1.-.-" evidence="2"/>
<dbReference type="GO" id="GO:0032259">
    <property type="term" value="P:methylation"/>
    <property type="evidence" value="ECO:0007669"/>
    <property type="project" value="UniProtKB-KW"/>
</dbReference>
<organism evidence="2 3">
    <name type="scientific">Rubrivirga litoralis</name>
    <dbReference type="NCBI Taxonomy" id="3075598"/>
    <lineage>
        <taxon>Bacteria</taxon>
        <taxon>Pseudomonadati</taxon>
        <taxon>Rhodothermota</taxon>
        <taxon>Rhodothermia</taxon>
        <taxon>Rhodothermales</taxon>
        <taxon>Rubricoccaceae</taxon>
        <taxon>Rubrivirga</taxon>
    </lineage>
</organism>
<dbReference type="InterPro" id="IPR041698">
    <property type="entry name" value="Methyltransf_25"/>
</dbReference>
<accession>A0ABU3BNP6</accession>
<keyword evidence="2" id="KW-0489">Methyltransferase</keyword>
<protein>
    <submittedName>
        <fullName evidence="2">Class I SAM-dependent methyltransferase</fullName>
        <ecNumber evidence="2">2.1.-.-</ecNumber>
    </submittedName>
</protein>
<sequence length="262" mass="27753">MTAPPYSDLAAGYDAVMAHVDYPMWAGYVRGLLRRHAPEAQSVTELGCGTGALARALQPMGPAPDGFDYRAFDGSADMVDVAQAATERADRNPAGRPVTFGVADFREPVPAPPADAVVLVYDGLNYLLDEADVAALLGHIAGALVPGGVAVVDQSTPANSLAHPDGFDDAGETDAFRYLRTSRYDAEAGLHTTTFTLTRPNGSRTTETHVQRAYSVEAVRALVAASPLDEVAAYDGFSTDPATAETERVHWVLRRPAQARPA</sequence>
<dbReference type="Pfam" id="PF13649">
    <property type="entry name" value="Methyltransf_25"/>
    <property type="match status" value="1"/>
</dbReference>
<evidence type="ECO:0000313" key="3">
    <source>
        <dbReference type="Proteomes" id="UP001267426"/>
    </source>
</evidence>
<evidence type="ECO:0000313" key="2">
    <source>
        <dbReference type="EMBL" id="MDT0630888.1"/>
    </source>
</evidence>
<dbReference type="Gene3D" id="3.40.50.150">
    <property type="entry name" value="Vaccinia Virus protein VP39"/>
    <property type="match status" value="1"/>
</dbReference>
<feature type="domain" description="Methyltransferase" evidence="1">
    <location>
        <begin position="43"/>
        <end position="148"/>
    </location>
</feature>
<name>A0ABU3BNP6_9BACT</name>